<dbReference type="Proteomes" id="UP000639772">
    <property type="component" value="Chromosome 3"/>
</dbReference>
<protein>
    <submittedName>
        <fullName evidence="5">Uncharacterized protein</fullName>
    </submittedName>
</protein>
<feature type="compositionally biased region" description="Low complexity" evidence="3">
    <location>
        <begin position="25"/>
        <end position="37"/>
    </location>
</feature>
<keyword evidence="1" id="KW-0805">Transcription regulation</keyword>
<evidence type="ECO:0000313" key="4">
    <source>
        <dbReference type="EMBL" id="KAG0488940.1"/>
    </source>
</evidence>
<keyword evidence="2" id="KW-0804">Transcription</keyword>
<comment type="caution">
    <text evidence="5">The sequence shown here is derived from an EMBL/GenBank/DDBJ whole genome shotgun (WGS) entry which is preliminary data.</text>
</comment>
<name>A0A835RKF8_VANPL</name>
<feature type="compositionally biased region" description="Low complexity" evidence="3">
    <location>
        <begin position="64"/>
        <end position="86"/>
    </location>
</feature>
<evidence type="ECO:0000256" key="2">
    <source>
        <dbReference type="ARBA" id="ARBA00023163"/>
    </source>
</evidence>
<sequence>MQMPTLIEALAARPERSPLPPSPTVPAASSSTLSLPSSSRHLLDELGSRLVNFARSRNVGMGFVVPSSPVTASSPSWSTSDSRSSSGEAAKTGTHHKLSMVGHQIPEESGGDNSRRVFFLKEIRSLDPNLVVIVDERG</sequence>
<dbReference type="EMBL" id="JADCNM010000003">
    <property type="protein sequence ID" value="KAG0490664.1"/>
    <property type="molecule type" value="Genomic_DNA"/>
</dbReference>
<reference evidence="6 7" key="1">
    <citation type="journal article" date="2020" name="Nat. Food">
        <title>A phased Vanilla planifolia genome enables genetic improvement of flavour and production.</title>
        <authorList>
            <person name="Hasing T."/>
            <person name="Tang H."/>
            <person name="Brym M."/>
            <person name="Khazi F."/>
            <person name="Huang T."/>
            <person name="Chambers A.H."/>
        </authorList>
    </citation>
    <scope>NUCLEOTIDE SEQUENCE [LARGE SCALE GENOMIC DNA]</scope>
    <source>
        <tissue evidence="5">Leaf</tissue>
    </source>
</reference>
<accession>A0A835RKF8</accession>
<dbReference type="Proteomes" id="UP000636800">
    <property type="component" value="Chromosome 3"/>
</dbReference>
<dbReference type="InterPro" id="IPR005202">
    <property type="entry name" value="TF_GRAS"/>
</dbReference>
<evidence type="ECO:0000313" key="7">
    <source>
        <dbReference type="Proteomes" id="UP000639772"/>
    </source>
</evidence>
<organism evidence="5 7">
    <name type="scientific">Vanilla planifolia</name>
    <name type="common">Vanilla</name>
    <dbReference type="NCBI Taxonomy" id="51239"/>
    <lineage>
        <taxon>Eukaryota</taxon>
        <taxon>Viridiplantae</taxon>
        <taxon>Streptophyta</taxon>
        <taxon>Embryophyta</taxon>
        <taxon>Tracheophyta</taxon>
        <taxon>Spermatophyta</taxon>
        <taxon>Magnoliopsida</taxon>
        <taxon>Liliopsida</taxon>
        <taxon>Asparagales</taxon>
        <taxon>Orchidaceae</taxon>
        <taxon>Vanilloideae</taxon>
        <taxon>Vanilleae</taxon>
        <taxon>Vanilla</taxon>
    </lineage>
</organism>
<dbReference type="Pfam" id="PF03514">
    <property type="entry name" value="GRAS"/>
    <property type="match status" value="1"/>
</dbReference>
<evidence type="ECO:0000256" key="3">
    <source>
        <dbReference type="SAM" id="MobiDB-lite"/>
    </source>
</evidence>
<evidence type="ECO:0000313" key="6">
    <source>
        <dbReference type="Proteomes" id="UP000636800"/>
    </source>
</evidence>
<feature type="region of interest" description="Disordered" evidence="3">
    <location>
        <begin position="64"/>
        <end position="112"/>
    </location>
</feature>
<feature type="region of interest" description="Disordered" evidence="3">
    <location>
        <begin position="1"/>
        <end position="37"/>
    </location>
</feature>
<proteinExistence type="predicted"/>
<dbReference type="AlphaFoldDB" id="A0A835RKF8"/>
<evidence type="ECO:0000256" key="1">
    <source>
        <dbReference type="ARBA" id="ARBA00023015"/>
    </source>
</evidence>
<keyword evidence="6" id="KW-1185">Reference proteome</keyword>
<dbReference type="EMBL" id="JADCNL010000003">
    <property type="protein sequence ID" value="KAG0488940.1"/>
    <property type="molecule type" value="Genomic_DNA"/>
</dbReference>
<gene>
    <name evidence="5" type="ORF">HPP92_007527</name>
    <name evidence="4" type="ORF">HPP92_007751</name>
</gene>
<evidence type="ECO:0000313" key="5">
    <source>
        <dbReference type="EMBL" id="KAG0490664.1"/>
    </source>
</evidence>